<dbReference type="RefSeq" id="WP_345565600.1">
    <property type="nucleotide sequence ID" value="NZ_BAABDQ010000011.1"/>
</dbReference>
<gene>
    <name evidence="2" type="ORF">GCM10022419_052090</name>
</gene>
<evidence type="ECO:0000256" key="1">
    <source>
        <dbReference type="SAM" id="SignalP"/>
    </source>
</evidence>
<organism evidence="2 3">
    <name type="scientific">Nonomuraea rosea</name>
    <dbReference type="NCBI Taxonomy" id="638574"/>
    <lineage>
        <taxon>Bacteria</taxon>
        <taxon>Bacillati</taxon>
        <taxon>Actinomycetota</taxon>
        <taxon>Actinomycetes</taxon>
        <taxon>Streptosporangiales</taxon>
        <taxon>Streptosporangiaceae</taxon>
        <taxon>Nonomuraea</taxon>
    </lineage>
</organism>
<evidence type="ECO:0000313" key="3">
    <source>
        <dbReference type="Proteomes" id="UP001500630"/>
    </source>
</evidence>
<feature type="signal peptide" evidence="1">
    <location>
        <begin position="1"/>
        <end position="20"/>
    </location>
</feature>
<dbReference type="Proteomes" id="UP001500630">
    <property type="component" value="Unassembled WGS sequence"/>
</dbReference>
<proteinExistence type="predicted"/>
<evidence type="ECO:0008006" key="4">
    <source>
        <dbReference type="Google" id="ProtNLM"/>
    </source>
</evidence>
<keyword evidence="1" id="KW-0732">Signal</keyword>
<comment type="caution">
    <text evidence="2">The sequence shown here is derived from an EMBL/GenBank/DDBJ whole genome shotgun (WGS) entry which is preliminary data.</text>
</comment>
<dbReference type="EMBL" id="BAABDQ010000011">
    <property type="protein sequence ID" value="GAA3565002.1"/>
    <property type="molecule type" value="Genomic_DNA"/>
</dbReference>
<sequence length="143" mass="14885">MILRTLAAGAVLVIASASFAVPAAASTGAAANPEIWSWGSIYSADRAGKAKGRVVLDRPGFVVSGKLYDFPGRKGCSWLAFRWVKASGGKGYKTYHSCSGTKPLSFALKTGYMLSIEGKVCRGTAGKVTGKCSGWEGVWSQGG</sequence>
<keyword evidence="3" id="KW-1185">Reference proteome</keyword>
<reference evidence="3" key="1">
    <citation type="journal article" date="2019" name="Int. J. Syst. Evol. Microbiol.">
        <title>The Global Catalogue of Microorganisms (GCM) 10K type strain sequencing project: providing services to taxonomists for standard genome sequencing and annotation.</title>
        <authorList>
            <consortium name="The Broad Institute Genomics Platform"/>
            <consortium name="The Broad Institute Genome Sequencing Center for Infectious Disease"/>
            <person name="Wu L."/>
            <person name="Ma J."/>
        </authorList>
    </citation>
    <scope>NUCLEOTIDE SEQUENCE [LARGE SCALE GENOMIC DNA]</scope>
    <source>
        <strain evidence="3">JCM 17326</strain>
    </source>
</reference>
<accession>A0ABP6XCF5</accession>
<protein>
    <recommendedName>
        <fullName evidence="4">DUF2147 domain-containing protein</fullName>
    </recommendedName>
</protein>
<name>A0ABP6XCF5_9ACTN</name>
<feature type="chain" id="PRO_5046695945" description="DUF2147 domain-containing protein" evidence="1">
    <location>
        <begin position="21"/>
        <end position="143"/>
    </location>
</feature>
<evidence type="ECO:0000313" key="2">
    <source>
        <dbReference type="EMBL" id="GAA3565002.1"/>
    </source>
</evidence>